<comment type="caution">
    <text evidence="1">The sequence shown here is derived from an EMBL/GenBank/DDBJ whole genome shotgun (WGS) entry which is preliminary data.</text>
</comment>
<organism evidence="1 2">
    <name type="scientific">Marinilactibacillus psychrotolerans</name>
    <dbReference type="NCBI Taxonomy" id="191770"/>
    <lineage>
        <taxon>Bacteria</taxon>
        <taxon>Bacillati</taxon>
        <taxon>Bacillota</taxon>
        <taxon>Bacilli</taxon>
        <taxon>Lactobacillales</taxon>
        <taxon>Carnobacteriaceae</taxon>
        <taxon>Marinilactibacillus</taxon>
    </lineage>
</organism>
<sequence>MYENIKTMDELKATCDIALAHKKGIVVLIKLPGLEAPEEIYNPPSNVRAKRDYYTKTYKSDLRMVHNDAIKIVGCYTK</sequence>
<accession>A0A5R9BYX8</accession>
<proteinExistence type="predicted"/>
<name>A0A5R9BYX8_9LACT</name>
<evidence type="ECO:0000313" key="1">
    <source>
        <dbReference type="EMBL" id="TLQ05837.1"/>
    </source>
</evidence>
<reference evidence="1 2" key="1">
    <citation type="submission" date="2019-05" db="EMBL/GenBank/DDBJ databases">
        <title>The metagenome of a microbial culture collection derived from dairy environment covers the genomic content of the human microbiome.</title>
        <authorList>
            <person name="Roder T."/>
            <person name="Wuthrich D."/>
            <person name="Sattari Z."/>
            <person name="Von Ah U."/>
            <person name="Bar C."/>
            <person name="Ronchi F."/>
            <person name="Macpherson A.J."/>
            <person name="Ganal-Vonarburg S.C."/>
            <person name="Bruggmann R."/>
            <person name="Vergeres G."/>
        </authorList>
    </citation>
    <scope>NUCLEOTIDE SEQUENCE [LARGE SCALE GENOMIC DNA]</scope>
    <source>
        <strain evidence="1 2">FAM 24235</strain>
    </source>
</reference>
<dbReference type="RefSeq" id="WP_138472920.1">
    <property type="nucleotide sequence ID" value="NZ_VBTE01000048.1"/>
</dbReference>
<dbReference type="AlphaFoldDB" id="A0A5R9BYX8"/>
<evidence type="ECO:0000313" key="2">
    <source>
        <dbReference type="Proteomes" id="UP000307201"/>
    </source>
</evidence>
<protein>
    <submittedName>
        <fullName evidence="1">Uncharacterized protein</fullName>
    </submittedName>
</protein>
<dbReference type="EMBL" id="VBTE01000048">
    <property type="protein sequence ID" value="TLQ05837.1"/>
    <property type="molecule type" value="Genomic_DNA"/>
</dbReference>
<dbReference type="Proteomes" id="UP000307201">
    <property type="component" value="Unassembled WGS sequence"/>
</dbReference>
<dbReference type="OrthoDB" id="2934252at2"/>
<gene>
    <name evidence="1" type="ORF">FEZ48_11930</name>
</gene>